<feature type="transmembrane region" description="Helical" evidence="8">
    <location>
        <begin position="139"/>
        <end position="158"/>
    </location>
</feature>
<keyword evidence="3 8" id="KW-0812">Transmembrane</keyword>
<evidence type="ECO:0000256" key="8">
    <source>
        <dbReference type="SAM" id="Phobius"/>
    </source>
</evidence>
<accession>A0A5N0V0B3</accession>
<proteinExistence type="inferred from homology"/>
<organism evidence="10 11">
    <name type="scientific">Amycolatopsis acidicola</name>
    <dbReference type="NCBI Taxonomy" id="2596893"/>
    <lineage>
        <taxon>Bacteria</taxon>
        <taxon>Bacillati</taxon>
        <taxon>Actinomycetota</taxon>
        <taxon>Actinomycetes</taxon>
        <taxon>Pseudonocardiales</taxon>
        <taxon>Pseudonocardiaceae</taxon>
        <taxon>Amycolatopsis</taxon>
    </lineage>
</organism>
<dbReference type="EMBL" id="VMNW02000041">
    <property type="protein sequence ID" value="KAA9157456.1"/>
    <property type="molecule type" value="Genomic_DNA"/>
</dbReference>
<keyword evidence="5 8" id="KW-0472">Membrane</keyword>
<evidence type="ECO:0000259" key="9">
    <source>
        <dbReference type="Pfam" id="PF13515"/>
    </source>
</evidence>
<evidence type="ECO:0000256" key="3">
    <source>
        <dbReference type="ARBA" id="ARBA00022692"/>
    </source>
</evidence>
<sequence>MTEWSRFAGAFRTRWPVGLRAGLSVGIPLLVLVPAGRPDWGAIASLGGIAGVYGAGTPYRYRVRLVAAIGLALAVVVPVSSLCGSVPWLSVLFVGVVAGVAGFVCLATRIAPPREYLIILATLVATGTPVDFRGAMTEFALVAGGALTALLVAALVLPRTPETGTVARAWQAIDEVLRTAGTPQAGGARRQAVSEVTRARETLRQARAGRGDERTRSLAAAEVVLTWALSVSIDAKAPLDPASWEAALHRPGERTDAPELPGLREISLTADRILRGEAVDEVEPARLSLTERLRDALNPHAVVLPAAARTGVAVAIGVLLGRLLGLGHAYWVGLTVAAALQATNVTLLVRRAAHRIVGTIAGVALAAVVFAADPPLLAVAFVVIVAQGVSEILMPVSYGVAVVFVTLVPLSLYDLAVPSAQVSSAVGARVLDTAIGAVLVVLLRVLLWPRATAARLPQVQARTLRSVAEVFRGRWLDGDEAELRENRRLLREQVLDLHNIAEDARADRVRGRDTDRITLAVDELAMLALGVPFGRPHPAREQGERLVNGLRSLADALGRGTAPGERPPPIPGYPRVSAASELLATSLG</sequence>
<dbReference type="AlphaFoldDB" id="A0A5N0V0B3"/>
<evidence type="ECO:0000256" key="1">
    <source>
        <dbReference type="ARBA" id="ARBA00004651"/>
    </source>
</evidence>
<dbReference type="Pfam" id="PF13515">
    <property type="entry name" value="FUSC_2"/>
    <property type="match status" value="1"/>
</dbReference>
<evidence type="ECO:0000313" key="11">
    <source>
        <dbReference type="Proteomes" id="UP000319769"/>
    </source>
</evidence>
<feature type="transmembrane region" description="Helical" evidence="8">
    <location>
        <begin position="428"/>
        <end position="448"/>
    </location>
</feature>
<name>A0A5N0V0B3_9PSEU</name>
<reference evidence="10" key="1">
    <citation type="submission" date="2019-09" db="EMBL/GenBank/DDBJ databases">
        <authorList>
            <person name="Teo W.F.A."/>
            <person name="Duangmal K."/>
        </authorList>
    </citation>
    <scope>NUCLEOTIDE SEQUENCE [LARGE SCALE GENOMIC DNA]</scope>
    <source>
        <strain evidence="10">K81G1</strain>
    </source>
</reference>
<evidence type="ECO:0000256" key="2">
    <source>
        <dbReference type="ARBA" id="ARBA00022475"/>
    </source>
</evidence>
<keyword evidence="2" id="KW-1003">Cell membrane</keyword>
<evidence type="ECO:0000256" key="6">
    <source>
        <dbReference type="ARBA" id="ARBA00043993"/>
    </source>
</evidence>
<feature type="transmembrane region" description="Helical" evidence="8">
    <location>
        <begin position="63"/>
        <end position="82"/>
    </location>
</feature>
<evidence type="ECO:0000313" key="10">
    <source>
        <dbReference type="EMBL" id="KAA9157456.1"/>
    </source>
</evidence>
<feature type="transmembrane region" description="Helical" evidence="8">
    <location>
        <begin position="330"/>
        <end position="349"/>
    </location>
</feature>
<protein>
    <recommendedName>
        <fullName evidence="9">Integral membrane bound transporter domain-containing protein</fullName>
    </recommendedName>
</protein>
<evidence type="ECO:0000256" key="4">
    <source>
        <dbReference type="ARBA" id="ARBA00022989"/>
    </source>
</evidence>
<comment type="caution">
    <text evidence="10">The sequence shown here is derived from an EMBL/GenBank/DDBJ whole genome shotgun (WGS) entry which is preliminary data.</text>
</comment>
<dbReference type="OrthoDB" id="4989419at2"/>
<evidence type="ECO:0000256" key="7">
    <source>
        <dbReference type="SAM" id="MobiDB-lite"/>
    </source>
</evidence>
<dbReference type="GO" id="GO:0005886">
    <property type="term" value="C:plasma membrane"/>
    <property type="evidence" value="ECO:0007669"/>
    <property type="project" value="UniProtKB-SubCell"/>
</dbReference>
<feature type="region of interest" description="Disordered" evidence="7">
    <location>
        <begin position="557"/>
        <end position="576"/>
    </location>
</feature>
<feature type="transmembrane region" description="Helical" evidence="8">
    <location>
        <begin position="302"/>
        <end position="324"/>
    </location>
</feature>
<keyword evidence="4 8" id="KW-1133">Transmembrane helix</keyword>
<comment type="subcellular location">
    <subcellularLocation>
        <location evidence="1">Cell membrane</location>
        <topology evidence="1">Multi-pass membrane protein</topology>
    </subcellularLocation>
</comment>
<feature type="domain" description="Integral membrane bound transporter" evidence="9">
    <location>
        <begin position="317"/>
        <end position="442"/>
    </location>
</feature>
<dbReference type="RefSeq" id="WP_144760846.1">
    <property type="nucleotide sequence ID" value="NZ_VMNW02000041.1"/>
</dbReference>
<dbReference type="Proteomes" id="UP000319769">
    <property type="component" value="Unassembled WGS sequence"/>
</dbReference>
<feature type="transmembrane region" description="Helical" evidence="8">
    <location>
        <begin position="356"/>
        <end position="386"/>
    </location>
</feature>
<feature type="transmembrane region" description="Helical" evidence="8">
    <location>
        <begin position="88"/>
        <end position="107"/>
    </location>
</feature>
<feature type="transmembrane region" description="Helical" evidence="8">
    <location>
        <begin position="15"/>
        <end position="34"/>
    </location>
</feature>
<keyword evidence="11" id="KW-1185">Reference proteome</keyword>
<evidence type="ECO:0000256" key="5">
    <source>
        <dbReference type="ARBA" id="ARBA00023136"/>
    </source>
</evidence>
<feature type="transmembrane region" description="Helical" evidence="8">
    <location>
        <begin position="392"/>
        <end position="416"/>
    </location>
</feature>
<comment type="similarity">
    <text evidence="6">Belongs to the YccS/YhfK family.</text>
</comment>
<dbReference type="PANTHER" id="PTHR30509">
    <property type="entry name" value="P-HYDROXYBENZOIC ACID EFFLUX PUMP SUBUNIT-RELATED"/>
    <property type="match status" value="1"/>
</dbReference>
<gene>
    <name evidence="10" type="ORF">FPZ12_025120</name>
</gene>
<dbReference type="InterPro" id="IPR049453">
    <property type="entry name" value="Memb_transporter_dom"/>
</dbReference>
<dbReference type="PANTHER" id="PTHR30509:SF9">
    <property type="entry name" value="MULTIDRUG RESISTANCE PROTEIN MDTO"/>
    <property type="match status" value="1"/>
</dbReference>